<name>A0A5C1I3X1_9SPHI</name>
<dbReference type="Gene3D" id="3.30.830.10">
    <property type="entry name" value="Metalloenzyme, LuxS/M16 peptidase-like"/>
    <property type="match status" value="2"/>
</dbReference>
<dbReference type="SUPFAM" id="SSF63411">
    <property type="entry name" value="LuxS/MPP-like metallohydrolase"/>
    <property type="match status" value="2"/>
</dbReference>
<accession>A0A5C1I3X1</accession>
<dbReference type="EMBL" id="CP043450">
    <property type="protein sequence ID" value="QEM12068.1"/>
    <property type="molecule type" value="Genomic_DNA"/>
</dbReference>
<feature type="domain" description="Peptidase M16 C-terminal" evidence="4">
    <location>
        <begin position="204"/>
        <end position="374"/>
    </location>
</feature>
<sequence length="455" mass="51248">MIKKIYVLLLLFTTSIPALAQVKIPANMFVKTLQNGLTVLVVEDNSVPLATVAIAFKTGAFTEPIKYSGLTGLYQMMLFKANKDYGNAEQVGYRTSVLGTQKNSTVQQEYGSSFFTLPSFNIEEGLKYMNSAIRFPVLNNEELEREKTITLAQLTQKESSASFKFNLAILQHLWGKLANRKVAIGTRDAINAATLSMVDSVKLKYHHPNNAILIVAGKVSHDAIFKQVTPLFGSWQASAVSPLKKWIVPEFEPLKKTDYFITESNLATIPSIYMGWQGPDTRHDIPSTYAADIFSYILTQRSSKLSKALVETGLAQEINFNYLTLAHGGEISFYIQPNPQKIKECLDEAKKQISLFDTDDYITDEQIQTAKRKLQISQERQAEITTQYVQTLTFWWASASLNYHFTYNDKIDKITKADVQAYVRKYIKAKPYCAGLLINPDLKAQVNADDFFKAN</sequence>
<dbReference type="InterPro" id="IPR011765">
    <property type="entry name" value="Pept_M16_N"/>
</dbReference>
<dbReference type="RefSeq" id="WP_112574983.1">
    <property type="nucleotide sequence ID" value="NZ_CP043450.1"/>
</dbReference>
<dbReference type="InterPro" id="IPR050361">
    <property type="entry name" value="MPP/UQCRC_Complex"/>
</dbReference>
<evidence type="ECO:0000313" key="5">
    <source>
        <dbReference type="EMBL" id="QEM12068.1"/>
    </source>
</evidence>
<dbReference type="KEGG" id="mrub:DEO27_019215"/>
<keyword evidence="6" id="KW-1185">Reference proteome</keyword>
<evidence type="ECO:0000313" key="6">
    <source>
        <dbReference type="Proteomes" id="UP000251402"/>
    </source>
</evidence>
<dbReference type="InterPro" id="IPR007863">
    <property type="entry name" value="Peptidase_M16_C"/>
</dbReference>
<dbReference type="Pfam" id="PF00675">
    <property type="entry name" value="Peptidase_M16"/>
    <property type="match status" value="1"/>
</dbReference>
<feature type="chain" id="PRO_5022710515" evidence="2">
    <location>
        <begin position="21"/>
        <end position="455"/>
    </location>
</feature>
<feature type="signal peptide" evidence="2">
    <location>
        <begin position="1"/>
        <end position="20"/>
    </location>
</feature>
<organism evidence="5 6">
    <name type="scientific">Mucilaginibacter rubeus</name>
    <dbReference type="NCBI Taxonomy" id="2027860"/>
    <lineage>
        <taxon>Bacteria</taxon>
        <taxon>Pseudomonadati</taxon>
        <taxon>Bacteroidota</taxon>
        <taxon>Sphingobacteriia</taxon>
        <taxon>Sphingobacteriales</taxon>
        <taxon>Sphingobacteriaceae</taxon>
        <taxon>Mucilaginibacter</taxon>
    </lineage>
</organism>
<dbReference type="PANTHER" id="PTHR11851">
    <property type="entry name" value="METALLOPROTEASE"/>
    <property type="match status" value="1"/>
</dbReference>
<evidence type="ECO:0000256" key="2">
    <source>
        <dbReference type="SAM" id="SignalP"/>
    </source>
</evidence>
<reference evidence="5" key="1">
    <citation type="submission" date="2019-08" db="EMBL/GenBank/DDBJ databases">
        <title>Comparative genome analysis confer to the adaptation heavy metal polluted environment.</title>
        <authorList>
            <person name="Li Y."/>
        </authorList>
    </citation>
    <scope>NUCLEOTIDE SEQUENCE [LARGE SCALE GENOMIC DNA]</scope>
    <source>
        <strain evidence="5">P1</strain>
    </source>
</reference>
<dbReference type="InterPro" id="IPR011249">
    <property type="entry name" value="Metalloenz_LuxS/M16"/>
</dbReference>
<dbReference type="PANTHER" id="PTHR11851:SF49">
    <property type="entry name" value="MITOCHONDRIAL-PROCESSING PEPTIDASE SUBUNIT ALPHA"/>
    <property type="match status" value="1"/>
</dbReference>
<proteinExistence type="inferred from homology"/>
<feature type="domain" description="Peptidase M16 N-terminal" evidence="3">
    <location>
        <begin position="39"/>
        <end position="161"/>
    </location>
</feature>
<evidence type="ECO:0000259" key="4">
    <source>
        <dbReference type="Pfam" id="PF05193"/>
    </source>
</evidence>
<dbReference type="Pfam" id="PF05193">
    <property type="entry name" value="Peptidase_M16_C"/>
    <property type="match status" value="1"/>
</dbReference>
<evidence type="ECO:0000256" key="1">
    <source>
        <dbReference type="ARBA" id="ARBA00007261"/>
    </source>
</evidence>
<evidence type="ECO:0000259" key="3">
    <source>
        <dbReference type="Pfam" id="PF00675"/>
    </source>
</evidence>
<dbReference type="OrthoDB" id="9811314at2"/>
<dbReference type="Proteomes" id="UP000251402">
    <property type="component" value="Chromosome"/>
</dbReference>
<protein>
    <submittedName>
        <fullName evidence="5">Insulinase family protein</fullName>
    </submittedName>
</protein>
<keyword evidence="2" id="KW-0732">Signal</keyword>
<gene>
    <name evidence="5" type="ORF">DEO27_019215</name>
</gene>
<comment type="similarity">
    <text evidence="1">Belongs to the peptidase M16 family.</text>
</comment>
<dbReference type="AlphaFoldDB" id="A0A5C1I3X1"/>
<dbReference type="GO" id="GO:0046872">
    <property type="term" value="F:metal ion binding"/>
    <property type="evidence" value="ECO:0007669"/>
    <property type="project" value="InterPro"/>
</dbReference>